<dbReference type="InterPro" id="IPR000999">
    <property type="entry name" value="RNase_III_dom"/>
</dbReference>
<dbReference type="Gene3D" id="3.30.160.20">
    <property type="match status" value="1"/>
</dbReference>
<dbReference type="PANTHER" id="PTHR11207">
    <property type="entry name" value="RIBONUCLEASE III"/>
    <property type="match status" value="1"/>
</dbReference>
<name>A0ABY6D5B1_9BACT</name>
<keyword evidence="8" id="KW-0698">rRNA processing</keyword>
<gene>
    <name evidence="8 11" type="primary">rnc</name>
    <name evidence="11" type="ORF">N7E81_09835</name>
</gene>
<feature type="binding site" evidence="8">
    <location>
        <position position="131"/>
    </location>
    <ligand>
        <name>Mg(2+)</name>
        <dbReference type="ChEBI" id="CHEBI:18420"/>
    </ligand>
</feature>
<feature type="binding site" evidence="8">
    <location>
        <position position="128"/>
    </location>
    <ligand>
        <name>Mg(2+)</name>
        <dbReference type="ChEBI" id="CHEBI:18420"/>
    </ligand>
</feature>
<keyword evidence="8" id="KW-0819">tRNA processing</keyword>
<dbReference type="SUPFAM" id="SSF54768">
    <property type="entry name" value="dsRNA-binding domain-like"/>
    <property type="match status" value="1"/>
</dbReference>
<dbReference type="Pfam" id="PF00035">
    <property type="entry name" value="dsrm"/>
    <property type="match status" value="1"/>
</dbReference>
<proteinExistence type="inferred from homology"/>
<dbReference type="EC" id="3.1.26.3" evidence="8"/>
<dbReference type="Proteomes" id="UP001062165">
    <property type="component" value="Chromosome"/>
</dbReference>
<dbReference type="SMART" id="SM00535">
    <property type="entry name" value="RIBOc"/>
    <property type="match status" value="1"/>
</dbReference>
<keyword evidence="12" id="KW-1185">Reference proteome</keyword>
<comment type="subcellular location">
    <subcellularLocation>
        <location evidence="8">Cytoplasm</location>
    </subcellularLocation>
</comment>
<evidence type="ECO:0000313" key="11">
    <source>
        <dbReference type="EMBL" id="UXX81347.1"/>
    </source>
</evidence>
<dbReference type="InterPro" id="IPR011907">
    <property type="entry name" value="RNase_III"/>
</dbReference>
<dbReference type="SUPFAM" id="SSF69065">
    <property type="entry name" value="RNase III domain-like"/>
    <property type="match status" value="1"/>
</dbReference>
<evidence type="ECO:0000256" key="5">
    <source>
        <dbReference type="ARBA" id="ARBA00022759"/>
    </source>
</evidence>
<dbReference type="PROSITE" id="PS50137">
    <property type="entry name" value="DS_RBD"/>
    <property type="match status" value="1"/>
</dbReference>
<organism evidence="11 12">
    <name type="scientific">Reichenbachiella carrageenanivorans</name>
    <dbReference type="NCBI Taxonomy" id="2979869"/>
    <lineage>
        <taxon>Bacteria</taxon>
        <taxon>Pseudomonadati</taxon>
        <taxon>Bacteroidota</taxon>
        <taxon>Cytophagia</taxon>
        <taxon>Cytophagales</taxon>
        <taxon>Reichenbachiellaceae</taxon>
        <taxon>Reichenbachiella</taxon>
    </lineage>
</organism>
<dbReference type="RefSeq" id="WP_263053071.1">
    <property type="nucleotide sequence ID" value="NZ_CP106735.1"/>
</dbReference>
<feature type="domain" description="DRBM" evidence="9">
    <location>
        <begin position="170"/>
        <end position="238"/>
    </location>
</feature>
<keyword evidence="4 8" id="KW-0540">Nuclease</keyword>
<protein>
    <recommendedName>
        <fullName evidence="8">Ribonuclease 3</fullName>
        <ecNumber evidence="8">3.1.26.3</ecNumber>
    </recommendedName>
    <alternativeName>
        <fullName evidence="8">Ribonuclease III</fullName>
        <shortName evidence="8">RNase III</shortName>
    </alternativeName>
</protein>
<dbReference type="NCBIfam" id="TIGR02191">
    <property type="entry name" value="RNaseIII"/>
    <property type="match status" value="1"/>
</dbReference>
<dbReference type="CDD" id="cd10845">
    <property type="entry name" value="DSRM_RNAse_III_family"/>
    <property type="match status" value="1"/>
</dbReference>
<evidence type="ECO:0000256" key="6">
    <source>
        <dbReference type="ARBA" id="ARBA00022801"/>
    </source>
</evidence>
<keyword evidence="6 8" id="KW-0378">Hydrolase</keyword>
<evidence type="ECO:0000313" key="12">
    <source>
        <dbReference type="Proteomes" id="UP001062165"/>
    </source>
</evidence>
<dbReference type="Pfam" id="PF14622">
    <property type="entry name" value="Ribonucleas_3_3"/>
    <property type="match status" value="1"/>
</dbReference>
<dbReference type="InterPro" id="IPR036389">
    <property type="entry name" value="RNase_III_sf"/>
</dbReference>
<sequence>MLLLFRNAKDRKFAVLIKRIVGFNPSNLKLYALAMRHSSAAQESRKGYLESNERLEYLGDAVLGMAVAEYLFNKYPFKDEGFLTEVRSRMVNREHLNHLARKIGLADVIRYNGQLNANGQSFKSIYGDALEALVGAVYLDKGFDATKKFIFKMLIIPHIDLDEMINNNSNFKSKIIEWSQKENKDLRFEVEEKDNQKHFKKFEAKIFVGKKEISVGYGLSKKKAEQNAAEKSCQILNIE</sequence>
<keyword evidence="7 8" id="KW-0694">RNA-binding</keyword>
<dbReference type="GO" id="GO:0004525">
    <property type="term" value="F:ribonuclease III activity"/>
    <property type="evidence" value="ECO:0007669"/>
    <property type="project" value="UniProtKB-EC"/>
</dbReference>
<comment type="subunit">
    <text evidence="8">Homodimer.</text>
</comment>
<keyword evidence="8" id="KW-0479">Metal-binding</keyword>
<evidence type="ECO:0000259" key="10">
    <source>
        <dbReference type="PROSITE" id="PS50142"/>
    </source>
</evidence>
<dbReference type="SMART" id="SM00358">
    <property type="entry name" value="DSRM"/>
    <property type="match status" value="1"/>
</dbReference>
<comment type="cofactor">
    <cofactor evidence="8">
        <name>Mg(2+)</name>
        <dbReference type="ChEBI" id="CHEBI:18420"/>
    </cofactor>
</comment>
<keyword evidence="8" id="KW-0963">Cytoplasm</keyword>
<evidence type="ECO:0000256" key="8">
    <source>
        <dbReference type="HAMAP-Rule" id="MF_00104"/>
    </source>
</evidence>
<dbReference type="PANTHER" id="PTHR11207:SF0">
    <property type="entry name" value="RIBONUCLEASE 3"/>
    <property type="match status" value="1"/>
</dbReference>
<evidence type="ECO:0000256" key="3">
    <source>
        <dbReference type="ARBA" id="ARBA00022664"/>
    </source>
</evidence>
<evidence type="ECO:0000256" key="7">
    <source>
        <dbReference type="ARBA" id="ARBA00022884"/>
    </source>
</evidence>
<comment type="function">
    <text evidence="8">Digests double-stranded RNA. Involved in the processing of primary rRNA transcript to yield the immediate precursors to the large and small rRNAs (23S and 16S). Processes some mRNAs, and tRNAs when they are encoded in the rRNA operon. Processes pre-crRNA and tracrRNA of type II CRISPR loci if present in the organism.</text>
</comment>
<dbReference type="CDD" id="cd00593">
    <property type="entry name" value="RIBOc"/>
    <property type="match status" value="1"/>
</dbReference>
<keyword evidence="8" id="KW-0699">rRNA-binding</keyword>
<dbReference type="HAMAP" id="MF_00104">
    <property type="entry name" value="RNase_III"/>
    <property type="match status" value="1"/>
</dbReference>
<evidence type="ECO:0000256" key="4">
    <source>
        <dbReference type="ARBA" id="ARBA00022722"/>
    </source>
</evidence>
<feature type="domain" description="RNase III" evidence="10">
    <location>
        <begin position="14"/>
        <end position="142"/>
    </location>
</feature>
<feature type="active site" evidence="8">
    <location>
        <position position="131"/>
    </location>
</feature>
<reference evidence="11" key="1">
    <citation type="submission" date="2022-10" db="EMBL/GenBank/DDBJ databases">
        <title>Comparative genomics and taxonomic characterization of three novel marine species of genus Reichenbachiella exhibiting antioxidant and polysaccharide degradation activities.</title>
        <authorList>
            <person name="Muhammad N."/>
            <person name="Lee Y.-J."/>
            <person name="Ko J."/>
            <person name="Kim S.-G."/>
        </authorList>
    </citation>
    <scope>NUCLEOTIDE SEQUENCE</scope>
    <source>
        <strain evidence="11">Wsw4-B4</strain>
    </source>
</reference>
<comment type="similarity">
    <text evidence="2">Belongs to the ribonuclease III family.</text>
</comment>
<feature type="binding site" evidence="8">
    <location>
        <position position="56"/>
    </location>
    <ligand>
        <name>Mg(2+)</name>
        <dbReference type="ChEBI" id="CHEBI:18420"/>
    </ligand>
</feature>
<feature type="active site" evidence="8">
    <location>
        <position position="60"/>
    </location>
</feature>
<comment type="catalytic activity">
    <reaction evidence="1 8">
        <text>Endonucleolytic cleavage to 5'-phosphomonoester.</text>
        <dbReference type="EC" id="3.1.26.3"/>
    </reaction>
</comment>
<evidence type="ECO:0000256" key="1">
    <source>
        <dbReference type="ARBA" id="ARBA00000109"/>
    </source>
</evidence>
<dbReference type="PROSITE" id="PS00517">
    <property type="entry name" value="RNASE_3_1"/>
    <property type="match status" value="1"/>
</dbReference>
<dbReference type="InterPro" id="IPR014720">
    <property type="entry name" value="dsRBD_dom"/>
</dbReference>
<dbReference type="Gene3D" id="1.10.1520.10">
    <property type="entry name" value="Ribonuclease III domain"/>
    <property type="match status" value="1"/>
</dbReference>
<evidence type="ECO:0000259" key="9">
    <source>
        <dbReference type="PROSITE" id="PS50137"/>
    </source>
</evidence>
<evidence type="ECO:0000256" key="2">
    <source>
        <dbReference type="ARBA" id="ARBA00010183"/>
    </source>
</evidence>
<accession>A0ABY6D5B1</accession>
<keyword evidence="8" id="KW-0460">Magnesium</keyword>
<dbReference type="PROSITE" id="PS50142">
    <property type="entry name" value="RNASE_3_2"/>
    <property type="match status" value="1"/>
</dbReference>
<keyword evidence="3 8" id="KW-0507">mRNA processing</keyword>
<dbReference type="EMBL" id="CP106735">
    <property type="protein sequence ID" value="UXX81347.1"/>
    <property type="molecule type" value="Genomic_DNA"/>
</dbReference>
<keyword evidence="5 8" id="KW-0255">Endonuclease</keyword>